<dbReference type="VEuPathDB" id="VectorBase:GPAI023846"/>
<dbReference type="Proteomes" id="UP000092445">
    <property type="component" value="Unassembled WGS sequence"/>
</dbReference>
<reference evidence="1" key="2">
    <citation type="submission" date="2020-05" db="UniProtKB">
        <authorList>
            <consortium name="EnsemblMetazoa"/>
        </authorList>
    </citation>
    <scope>IDENTIFICATION</scope>
    <source>
        <strain evidence="1">IAEA</strain>
    </source>
</reference>
<dbReference type="AlphaFoldDB" id="A0A1A9ZST0"/>
<keyword evidence="2" id="KW-1185">Reference proteome</keyword>
<organism evidence="1 2">
    <name type="scientific">Glossina pallidipes</name>
    <name type="common">Tsetse fly</name>
    <dbReference type="NCBI Taxonomy" id="7398"/>
    <lineage>
        <taxon>Eukaryota</taxon>
        <taxon>Metazoa</taxon>
        <taxon>Ecdysozoa</taxon>
        <taxon>Arthropoda</taxon>
        <taxon>Hexapoda</taxon>
        <taxon>Insecta</taxon>
        <taxon>Pterygota</taxon>
        <taxon>Neoptera</taxon>
        <taxon>Endopterygota</taxon>
        <taxon>Diptera</taxon>
        <taxon>Brachycera</taxon>
        <taxon>Muscomorpha</taxon>
        <taxon>Hippoboscoidea</taxon>
        <taxon>Glossinidae</taxon>
        <taxon>Glossina</taxon>
    </lineage>
</organism>
<evidence type="ECO:0000313" key="1">
    <source>
        <dbReference type="EnsemblMetazoa" id="GPAI023846-PA"/>
    </source>
</evidence>
<reference evidence="2" key="1">
    <citation type="submission" date="2014-03" db="EMBL/GenBank/DDBJ databases">
        <authorList>
            <person name="Aksoy S."/>
            <person name="Warren W."/>
            <person name="Wilson R.K."/>
        </authorList>
    </citation>
    <scope>NUCLEOTIDE SEQUENCE [LARGE SCALE GENOMIC DNA]</scope>
    <source>
        <strain evidence="2">IAEA</strain>
    </source>
</reference>
<sequence>MIFGHDASNVLTTFKKNYRNIARKVIEFITFAEEYFKRISATPSAQCIYPTSKKQSQQQQQYNRINNAQSERKNEIREPTIAEGILIISIRPTYSGRTIDFIFTEQKLIASQNRLRHRLFSANTNMCTLHSVKHVHELVHRCFLGSPTILYSRGCVRYFVLMRSRLLCPSTTCDKLLKQL</sequence>
<dbReference type="EnsemblMetazoa" id="GPAI023846-RA">
    <property type="protein sequence ID" value="GPAI023846-PA"/>
    <property type="gene ID" value="GPAI023846"/>
</dbReference>
<name>A0A1A9ZST0_GLOPL</name>
<accession>A0A1A9ZST0</accession>
<protein>
    <submittedName>
        <fullName evidence="1">Uncharacterized protein</fullName>
    </submittedName>
</protein>
<proteinExistence type="predicted"/>
<evidence type="ECO:0000313" key="2">
    <source>
        <dbReference type="Proteomes" id="UP000092445"/>
    </source>
</evidence>